<dbReference type="EMBL" id="AZRA01000010">
    <property type="protein sequence ID" value="KDB53925.1"/>
    <property type="molecule type" value="Genomic_DNA"/>
</dbReference>
<gene>
    <name evidence="2" type="ORF">X805_04790</name>
</gene>
<reference evidence="2 3" key="1">
    <citation type="journal article" date="2014" name="FEMS Microbiol. Ecol.">
        <title>Sphaerotilus natans encrusted with nanoball-shaped Fe(III) oxide minerals formed by nitrate-reducing mixotrophic Fe(II) oxidation.</title>
        <authorList>
            <person name="Park S."/>
            <person name="Kim D.H."/>
            <person name="Lee J.H."/>
            <person name="Hur H.G."/>
        </authorList>
    </citation>
    <scope>NUCLEOTIDE SEQUENCE [LARGE SCALE GENOMIC DNA]</scope>
    <source>
        <strain evidence="2 3">DSM 6575</strain>
    </source>
</reference>
<dbReference type="AlphaFoldDB" id="A0A059KRC8"/>
<dbReference type="Proteomes" id="UP000026714">
    <property type="component" value="Unassembled WGS sequence"/>
</dbReference>
<protein>
    <submittedName>
        <fullName evidence="2">Uncharacterized protein</fullName>
    </submittedName>
</protein>
<feature type="region of interest" description="Disordered" evidence="1">
    <location>
        <begin position="49"/>
        <end position="71"/>
    </location>
</feature>
<proteinExistence type="predicted"/>
<evidence type="ECO:0000313" key="3">
    <source>
        <dbReference type="Proteomes" id="UP000026714"/>
    </source>
</evidence>
<name>A0A059KRC8_9BURK</name>
<accession>A0A059KRC8</accession>
<keyword evidence="3" id="KW-1185">Reference proteome</keyword>
<evidence type="ECO:0000313" key="2">
    <source>
        <dbReference type="EMBL" id="KDB53925.1"/>
    </source>
</evidence>
<evidence type="ECO:0000256" key="1">
    <source>
        <dbReference type="SAM" id="MobiDB-lite"/>
    </source>
</evidence>
<comment type="caution">
    <text evidence="2">The sequence shown here is derived from an EMBL/GenBank/DDBJ whole genome shotgun (WGS) entry which is preliminary data.</text>
</comment>
<dbReference type="RefSeq" id="WP_037477819.1">
    <property type="nucleotide sequence ID" value="NZ_AZRA01000010.1"/>
</dbReference>
<sequence>MLVLLDLKSPESIAAWVLTWPERHRVQLRCMWRLCPDFRESIEAGAALAASRTAQEAAQSPPKGMDDEDDR</sequence>
<organism evidence="2 3">
    <name type="scientific">Sphaerotilus natans subsp. natans DSM 6575</name>
    <dbReference type="NCBI Taxonomy" id="1286631"/>
    <lineage>
        <taxon>Bacteria</taxon>
        <taxon>Pseudomonadati</taxon>
        <taxon>Pseudomonadota</taxon>
        <taxon>Betaproteobacteria</taxon>
        <taxon>Burkholderiales</taxon>
        <taxon>Sphaerotilaceae</taxon>
        <taxon>Sphaerotilus</taxon>
    </lineage>
</organism>